<evidence type="ECO:0000256" key="3">
    <source>
        <dbReference type="ARBA" id="ARBA00022692"/>
    </source>
</evidence>
<evidence type="ECO:0000256" key="5">
    <source>
        <dbReference type="ARBA" id="ARBA00023136"/>
    </source>
</evidence>
<dbReference type="Proteomes" id="UP000295238">
    <property type="component" value="Unassembled WGS sequence"/>
</dbReference>
<feature type="transmembrane region" description="Helical" evidence="6">
    <location>
        <begin position="215"/>
        <end position="236"/>
    </location>
</feature>
<comment type="subcellular location">
    <subcellularLocation>
        <location evidence="1">Membrane</location>
        <topology evidence="1">Multi-pass membrane protein</topology>
    </subcellularLocation>
</comment>
<feature type="transmembrane region" description="Helical" evidence="6">
    <location>
        <begin position="121"/>
        <end position="139"/>
    </location>
</feature>
<feature type="transmembrane region" description="Helical" evidence="6">
    <location>
        <begin position="38"/>
        <end position="56"/>
    </location>
</feature>
<keyword evidence="3 6" id="KW-0812">Transmembrane</keyword>
<evidence type="ECO:0000313" key="9">
    <source>
        <dbReference type="Proteomes" id="UP000295238"/>
    </source>
</evidence>
<dbReference type="SUPFAM" id="SSF103481">
    <property type="entry name" value="Multidrug resistance efflux transporter EmrE"/>
    <property type="match status" value="2"/>
</dbReference>
<keyword evidence="9" id="KW-1185">Reference proteome</keyword>
<sequence>MHRKAYFYLVIATLCWGGNAVAGKLAVGHVSPMMLTFWRWFFAVTIIFAMSVPQLVRDWPIARKHLPMLLFYGVVGYTTFNAVLYSALKYTTAINVTIEQAAIPMLIFFINFVLFRLKVSLAQIGGFSLTLVGVALTASHGNLTSLLELTLNFGDALMIIALVAYAVYTVALRWKPVINWRSLMALPALFALLTTVPLVAWEVSNGTAIWPDRQGWMIAAYTGVFASLVAQILFIFGVEGIGANRAGLFINLVPVFGTLLSVAIIGEDLQLFHILALVLALGGIAIAEWGKPPAAESQTG</sequence>
<keyword evidence="5 6" id="KW-0472">Membrane</keyword>
<dbReference type="OrthoDB" id="9806889at2"/>
<evidence type="ECO:0000256" key="4">
    <source>
        <dbReference type="ARBA" id="ARBA00022989"/>
    </source>
</evidence>
<proteinExistence type="inferred from homology"/>
<dbReference type="RefSeq" id="WP_133314737.1">
    <property type="nucleotide sequence ID" value="NZ_SMTL01000001.1"/>
</dbReference>
<dbReference type="GO" id="GO:0016020">
    <property type="term" value="C:membrane"/>
    <property type="evidence" value="ECO:0007669"/>
    <property type="project" value="UniProtKB-SubCell"/>
</dbReference>
<dbReference type="PANTHER" id="PTHR32322:SF2">
    <property type="entry name" value="EAMA DOMAIN-CONTAINING PROTEIN"/>
    <property type="match status" value="1"/>
</dbReference>
<keyword evidence="4 6" id="KW-1133">Transmembrane helix</keyword>
<dbReference type="InterPro" id="IPR000620">
    <property type="entry name" value="EamA_dom"/>
</dbReference>
<evidence type="ECO:0000256" key="2">
    <source>
        <dbReference type="ARBA" id="ARBA00007362"/>
    </source>
</evidence>
<feature type="transmembrane region" description="Helical" evidence="6">
    <location>
        <begin position="248"/>
        <end position="265"/>
    </location>
</feature>
<feature type="transmembrane region" description="Helical" evidence="6">
    <location>
        <begin position="183"/>
        <end position="203"/>
    </location>
</feature>
<organism evidence="8 9">
    <name type="scientific">Rhizobium deserti</name>
    <dbReference type="NCBI Taxonomy" id="2547961"/>
    <lineage>
        <taxon>Bacteria</taxon>
        <taxon>Pseudomonadati</taxon>
        <taxon>Pseudomonadota</taxon>
        <taxon>Alphaproteobacteria</taxon>
        <taxon>Hyphomicrobiales</taxon>
        <taxon>Rhizobiaceae</taxon>
        <taxon>Rhizobium/Agrobacterium group</taxon>
        <taxon>Rhizobium</taxon>
    </lineage>
</organism>
<dbReference type="InterPro" id="IPR037185">
    <property type="entry name" value="EmrE-like"/>
</dbReference>
<feature type="domain" description="EamA" evidence="7">
    <location>
        <begin position="4"/>
        <end position="137"/>
    </location>
</feature>
<evidence type="ECO:0000259" key="7">
    <source>
        <dbReference type="Pfam" id="PF00892"/>
    </source>
</evidence>
<dbReference type="AlphaFoldDB" id="A0A4R5UNB4"/>
<evidence type="ECO:0000313" key="8">
    <source>
        <dbReference type="EMBL" id="TDK39289.1"/>
    </source>
</evidence>
<dbReference type="InterPro" id="IPR050638">
    <property type="entry name" value="AA-Vitamin_Transporters"/>
</dbReference>
<reference evidence="8 9" key="1">
    <citation type="submission" date="2019-03" db="EMBL/GenBank/DDBJ databases">
        <title>Rhizobium sp. nov., an bacterium isolated from biocrust in Mu Us Desert.</title>
        <authorList>
            <person name="Lixiong L."/>
        </authorList>
    </citation>
    <scope>NUCLEOTIDE SEQUENCE [LARGE SCALE GENOMIC DNA]</scope>
    <source>
        <strain evidence="8 9">SPY-1</strain>
    </source>
</reference>
<gene>
    <name evidence="8" type="ORF">E2F50_03980</name>
</gene>
<evidence type="ECO:0000256" key="6">
    <source>
        <dbReference type="SAM" id="Phobius"/>
    </source>
</evidence>
<feature type="transmembrane region" description="Helical" evidence="6">
    <location>
        <begin position="68"/>
        <end position="88"/>
    </location>
</feature>
<feature type="transmembrane region" description="Helical" evidence="6">
    <location>
        <begin position="271"/>
        <end position="290"/>
    </location>
</feature>
<dbReference type="Pfam" id="PF00892">
    <property type="entry name" value="EamA"/>
    <property type="match status" value="2"/>
</dbReference>
<feature type="transmembrane region" description="Helical" evidence="6">
    <location>
        <begin position="151"/>
        <end position="171"/>
    </location>
</feature>
<protein>
    <submittedName>
        <fullName evidence="8">DMT family transporter</fullName>
    </submittedName>
</protein>
<feature type="transmembrane region" description="Helical" evidence="6">
    <location>
        <begin position="94"/>
        <end position="114"/>
    </location>
</feature>
<comment type="similarity">
    <text evidence="2">Belongs to the EamA transporter family.</text>
</comment>
<dbReference type="EMBL" id="SMTL01000001">
    <property type="protein sequence ID" value="TDK39289.1"/>
    <property type="molecule type" value="Genomic_DNA"/>
</dbReference>
<dbReference type="PANTHER" id="PTHR32322">
    <property type="entry name" value="INNER MEMBRANE TRANSPORTER"/>
    <property type="match status" value="1"/>
</dbReference>
<evidence type="ECO:0000256" key="1">
    <source>
        <dbReference type="ARBA" id="ARBA00004141"/>
    </source>
</evidence>
<comment type="caution">
    <text evidence="8">The sequence shown here is derived from an EMBL/GenBank/DDBJ whole genome shotgun (WGS) entry which is preliminary data.</text>
</comment>
<name>A0A4R5UNB4_9HYPH</name>
<accession>A0A4R5UNB4</accession>
<feature type="domain" description="EamA" evidence="7">
    <location>
        <begin position="153"/>
        <end position="286"/>
    </location>
</feature>